<gene>
    <name evidence="3" type="ORF">Enr13x_31010</name>
</gene>
<organism evidence="3 4">
    <name type="scientific">Stieleria neptunia</name>
    <dbReference type="NCBI Taxonomy" id="2527979"/>
    <lineage>
        <taxon>Bacteria</taxon>
        <taxon>Pseudomonadati</taxon>
        <taxon>Planctomycetota</taxon>
        <taxon>Planctomycetia</taxon>
        <taxon>Pirellulales</taxon>
        <taxon>Pirellulaceae</taxon>
        <taxon>Stieleria</taxon>
    </lineage>
</organism>
<protein>
    <submittedName>
        <fullName evidence="3">Uncharacterized protein</fullName>
    </submittedName>
</protein>
<dbReference type="GO" id="GO:0005975">
    <property type="term" value="P:carbohydrate metabolic process"/>
    <property type="evidence" value="ECO:0007669"/>
    <property type="project" value="InterPro"/>
</dbReference>
<reference evidence="3 4" key="1">
    <citation type="submission" date="2019-03" db="EMBL/GenBank/DDBJ databases">
        <title>Deep-cultivation of Planctomycetes and their phenomic and genomic characterization uncovers novel biology.</title>
        <authorList>
            <person name="Wiegand S."/>
            <person name="Jogler M."/>
            <person name="Boedeker C."/>
            <person name="Pinto D."/>
            <person name="Vollmers J."/>
            <person name="Rivas-Marin E."/>
            <person name="Kohn T."/>
            <person name="Peeters S.H."/>
            <person name="Heuer A."/>
            <person name="Rast P."/>
            <person name="Oberbeckmann S."/>
            <person name="Bunk B."/>
            <person name="Jeske O."/>
            <person name="Meyerdierks A."/>
            <person name="Storesund J.E."/>
            <person name="Kallscheuer N."/>
            <person name="Luecker S."/>
            <person name="Lage O.M."/>
            <person name="Pohl T."/>
            <person name="Merkel B.J."/>
            <person name="Hornburger P."/>
            <person name="Mueller R.-W."/>
            <person name="Bruemmer F."/>
            <person name="Labrenz M."/>
            <person name="Spormann A.M."/>
            <person name="Op den Camp H."/>
            <person name="Overmann J."/>
            <person name="Amann R."/>
            <person name="Jetten M.S.M."/>
            <person name="Mascher T."/>
            <person name="Medema M.H."/>
            <person name="Devos D.P."/>
            <person name="Kaster A.-K."/>
            <person name="Ovreas L."/>
            <person name="Rohde M."/>
            <person name="Galperin M.Y."/>
            <person name="Jogler C."/>
        </authorList>
    </citation>
    <scope>NUCLEOTIDE SEQUENCE [LARGE SCALE GENOMIC DNA]</scope>
    <source>
        <strain evidence="3 4">Enr13</strain>
    </source>
</reference>
<evidence type="ECO:0000313" key="3">
    <source>
        <dbReference type="EMBL" id="QDV43246.1"/>
    </source>
</evidence>
<dbReference type="InterPro" id="IPR008928">
    <property type="entry name" value="6-hairpin_glycosidase_sf"/>
</dbReference>
<evidence type="ECO:0000256" key="2">
    <source>
        <dbReference type="SAM" id="Phobius"/>
    </source>
</evidence>
<feature type="transmembrane region" description="Helical" evidence="2">
    <location>
        <begin position="748"/>
        <end position="772"/>
    </location>
</feature>
<accession>A0A518HQW0</accession>
<keyword evidence="4" id="KW-1185">Reference proteome</keyword>
<keyword evidence="2" id="KW-1133">Transmembrane helix</keyword>
<keyword evidence="2" id="KW-0812">Transmembrane</keyword>
<dbReference type="Proteomes" id="UP000319004">
    <property type="component" value="Chromosome"/>
</dbReference>
<dbReference type="AlphaFoldDB" id="A0A518HQW0"/>
<evidence type="ECO:0000256" key="1">
    <source>
        <dbReference type="SAM" id="MobiDB-lite"/>
    </source>
</evidence>
<dbReference type="EMBL" id="CP037423">
    <property type="protein sequence ID" value="QDV43246.1"/>
    <property type="molecule type" value="Genomic_DNA"/>
</dbReference>
<feature type="region of interest" description="Disordered" evidence="1">
    <location>
        <begin position="1"/>
        <end position="21"/>
    </location>
</feature>
<evidence type="ECO:0000313" key="4">
    <source>
        <dbReference type="Proteomes" id="UP000319004"/>
    </source>
</evidence>
<name>A0A518HQW0_9BACT</name>
<proteinExistence type="predicted"/>
<dbReference type="SUPFAM" id="SSF48208">
    <property type="entry name" value="Six-hairpin glycosidases"/>
    <property type="match status" value="1"/>
</dbReference>
<sequence length="773" mass="88308">MSTRSNIIEESDDAEPDAVNTETTKVRLKPEIILRHGGKSYSGRTVSLPELTGEKLKDLTFREISFFSGEGASPLVASLAVTCEDDGNLVKFEASLRNPFPMDHPGGNWDLGAEGNVVIDEFAIVFQVHGGEEPEKFHLELLDDGRTIQATDNLSIFQASSGGENWDSPTHFDHRAEVALPFRGYQIHADEKRVEGHRADPVLGIEFRAKTFSIAQRNFWQDFPSSLSASNDTLKLGLFPQEALRGHELQGGEQKTFEFAVHISSNASQMRIQEFAQSRDLVPTSTGFTRCREWPYLTQASPQTDPRYQALVNLAIEGDDSFFEKREKIDEYGWRNFGDVYGDHEAIYHRGDSPLISHYNNQYDCTLGFGIQYLRTGDTRWLDLMLPMADHAWDIDTYHTDQDKLLYNGGLFWHTYHYADAHTATHRSYPKQLRVSQSFEDGQDLEELGETGEQLTKNYAIGGGPAASHNYNTGWMLAYYLTGKERYKEAAVNASDYVMRIEDGSKTPFKWLSRADTGYSTCSSEGYYGPGRASGNSTHALLTGHELTGNRKYLDRAAKLMRRTVHPKQDLGALNLLNAELRWFYTMYLQVLGRFVDYKFRLGERDDDFKYAVASLIHYADWMAEHERPTLSAPEELQYPTETWAAQDMRKWHVLQHATLYQPDPEKRRKYQEKADFFYNYCVDYLTESPTKSLCRPVVLMLNFGWQRDWFLAHPSELRIDRPIEKDFGEPQTFVPQRTIAIRRFKQLVVAGGVGFVLLVLALLLWAFGVFWG</sequence>
<dbReference type="KEGG" id="snep:Enr13x_31010"/>
<keyword evidence="2" id="KW-0472">Membrane</keyword>